<gene>
    <name evidence="2" type="ORF">I858_015565</name>
</gene>
<reference evidence="2" key="1">
    <citation type="submission" date="2016-10" db="EMBL/GenBank/DDBJ databases">
        <authorList>
            <person name="See-Too W.S."/>
        </authorList>
    </citation>
    <scope>NUCLEOTIDE SEQUENCE</scope>
    <source>
        <strain evidence="2">L10.15</strain>
    </source>
</reference>
<keyword evidence="1" id="KW-0812">Transmembrane</keyword>
<dbReference type="PIRSF" id="PIRSF021441">
    <property type="entry name" value="DUF1453"/>
    <property type="match status" value="1"/>
</dbReference>
<feature type="transmembrane region" description="Helical" evidence="1">
    <location>
        <begin position="133"/>
        <end position="151"/>
    </location>
</feature>
<dbReference type="AlphaFoldDB" id="A0A1B1S5E1"/>
<evidence type="ECO:0000313" key="2">
    <source>
        <dbReference type="EMBL" id="ANU28407.1"/>
    </source>
</evidence>
<dbReference type="PANTHER" id="PTHR39164:SF1">
    <property type="entry name" value="PROTEIN CCDC"/>
    <property type="match status" value="1"/>
</dbReference>
<proteinExistence type="predicted"/>
<keyword evidence="1" id="KW-1133">Transmembrane helix</keyword>
<accession>A0A1B1S5E1</accession>
<protein>
    <recommendedName>
        <fullName evidence="4">Cytochrome c biogenesis protein CcdC</fullName>
    </recommendedName>
</protein>
<feature type="transmembrane region" description="Helical" evidence="1">
    <location>
        <begin position="42"/>
        <end position="61"/>
    </location>
</feature>
<dbReference type="InterPro" id="IPR031306">
    <property type="entry name" value="CcdC"/>
</dbReference>
<dbReference type="Pfam" id="PF07301">
    <property type="entry name" value="DUF1453"/>
    <property type="match status" value="1"/>
</dbReference>
<keyword evidence="1" id="KW-0472">Membrane</keyword>
<dbReference type="EMBL" id="CP016540">
    <property type="protein sequence ID" value="ANU28407.1"/>
    <property type="molecule type" value="Genomic_DNA"/>
</dbReference>
<evidence type="ECO:0000256" key="1">
    <source>
        <dbReference type="SAM" id="Phobius"/>
    </source>
</evidence>
<dbReference type="RefSeq" id="WP_065524756.1">
    <property type="nucleotide sequence ID" value="NZ_CP016540.2"/>
</dbReference>
<evidence type="ECO:0000313" key="3">
    <source>
        <dbReference type="Proteomes" id="UP000053354"/>
    </source>
</evidence>
<keyword evidence="3" id="KW-1185">Reference proteome</keyword>
<organism evidence="2 3">
    <name type="scientific">Planococcus versutus</name>
    <dbReference type="NCBI Taxonomy" id="1302659"/>
    <lineage>
        <taxon>Bacteria</taxon>
        <taxon>Bacillati</taxon>
        <taxon>Bacillota</taxon>
        <taxon>Bacilli</taxon>
        <taxon>Bacillales</taxon>
        <taxon>Caryophanaceae</taxon>
        <taxon>Planococcus</taxon>
    </lineage>
</organism>
<name>A0A1B1S5E1_9BACL</name>
<dbReference type="Proteomes" id="UP000053354">
    <property type="component" value="Chromosome"/>
</dbReference>
<dbReference type="InterPro" id="IPR058247">
    <property type="entry name" value="DUF1453"/>
</dbReference>
<dbReference type="PANTHER" id="PTHR39164">
    <property type="entry name" value="PROTEIN CCDC"/>
    <property type="match status" value="1"/>
</dbReference>
<dbReference type="STRING" id="1302659.I858_015565"/>
<evidence type="ECO:0008006" key="4">
    <source>
        <dbReference type="Google" id="ProtNLM"/>
    </source>
</evidence>
<feature type="transmembrane region" description="Helical" evidence="1">
    <location>
        <begin position="12"/>
        <end position="30"/>
    </location>
</feature>
<dbReference type="OrthoDB" id="120091at2"/>
<feature type="transmembrane region" description="Helical" evidence="1">
    <location>
        <begin position="102"/>
        <end position="121"/>
    </location>
</feature>
<feature type="transmembrane region" description="Helical" evidence="1">
    <location>
        <begin position="67"/>
        <end position="90"/>
    </location>
</feature>
<sequence length="166" mass="18585">MFDQIPTEVYLIVTTVGAFVMGLLAMIIRSKAAKKPASVKKIILPPFFMSTGALMFIFPVFRVAPMQIVEALAVGILFSTILIWTSKFEIRDGDIYLKQSKAFVFILFGLLLVRVIGKVVLSSSIDVGELGGMFWILAFGMLWPWRLTMLWQYKKLATKNKSAAPT</sequence>
<dbReference type="KEGG" id="pll:I858_015565"/>